<dbReference type="AlphaFoldDB" id="A0A926S167"/>
<keyword evidence="4" id="KW-1185">Reference proteome</keyword>
<feature type="region of interest" description="Disordered" evidence="1">
    <location>
        <begin position="54"/>
        <end position="74"/>
    </location>
</feature>
<gene>
    <name evidence="3" type="ORF">IC621_10805</name>
</gene>
<evidence type="ECO:0000256" key="2">
    <source>
        <dbReference type="SAM" id="Phobius"/>
    </source>
</evidence>
<dbReference type="Pfam" id="PF14147">
    <property type="entry name" value="Spore_YhaL"/>
    <property type="match status" value="1"/>
</dbReference>
<evidence type="ECO:0000256" key="1">
    <source>
        <dbReference type="SAM" id="MobiDB-lite"/>
    </source>
</evidence>
<comment type="caution">
    <text evidence="3">The sequence shown here is derived from an EMBL/GenBank/DDBJ whole genome shotgun (WGS) entry which is preliminary data.</text>
</comment>
<evidence type="ECO:0000313" key="3">
    <source>
        <dbReference type="EMBL" id="MBD1380719.1"/>
    </source>
</evidence>
<dbReference type="EMBL" id="JACXAI010000011">
    <property type="protein sequence ID" value="MBD1380719.1"/>
    <property type="molecule type" value="Genomic_DNA"/>
</dbReference>
<accession>A0A926S167</accession>
<proteinExistence type="predicted"/>
<keyword evidence="2" id="KW-0812">Transmembrane</keyword>
<protein>
    <submittedName>
        <fullName evidence="3">Sporulation YhaL family protein</fullName>
    </submittedName>
</protein>
<organism evidence="3 4">
    <name type="scientific">Metabacillus arenae</name>
    <dbReference type="NCBI Taxonomy" id="2771434"/>
    <lineage>
        <taxon>Bacteria</taxon>
        <taxon>Bacillati</taxon>
        <taxon>Bacillota</taxon>
        <taxon>Bacilli</taxon>
        <taxon>Bacillales</taxon>
        <taxon>Bacillaceae</taxon>
        <taxon>Metabacillus</taxon>
    </lineage>
</organism>
<dbReference type="InterPro" id="IPR025428">
    <property type="entry name" value="Spore_YhaL"/>
</dbReference>
<evidence type="ECO:0000313" key="4">
    <source>
        <dbReference type="Proteomes" id="UP000626844"/>
    </source>
</evidence>
<name>A0A926S167_9BACI</name>
<sequence>MIMLPWWVYLCIIGIIYSGYKVFTISKEEKTVDESFIEKEGQVFIERMEKERERRKQGVIEAEEQQAQKDTSIA</sequence>
<dbReference type="RefSeq" id="WP_191158309.1">
    <property type="nucleotide sequence ID" value="NZ_JACXAI010000011.1"/>
</dbReference>
<dbReference type="Proteomes" id="UP000626844">
    <property type="component" value="Unassembled WGS sequence"/>
</dbReference>
<keyword evidence="2" id="KW-0472">Membrane</keyword>
<reference evidence="3" key="1">
    <citation type="submission" date="2020-09" db="EMBL/GenBank/DDBJ databases">
        <title>A novel bacterium of genus Bacillus, isolated from South China Sea.</title>
        <authorList>
            <person name="Huang H."/>
            <person name="Mo K."/>
            <person name="Hu Y."/>
        </authorList>
    </citation>
    <scope>NUCLEOTIDE SEQUENCE</scope>
    <source>
        <strain evidence="3">IB182487</strain>
    </source>
</reference>
<feature type="transmembrane region" description="Helical" evidence="2">
    <location>
        <begin position="6"/>
        <end position="23"/>
    </location>
</feature>
<keyword evidence="2" id="KW-1133">Transmembrane helix</keyword>